<dbReference type="Gene3D" id="3.30.70.870">
    <property type="entry name" value="Elongation Factor G (Translational Gtpase), domain 3"/>
    <property type="match status" value="1"/>
</dbReference>
<name>A0A9D2RKZ4_9FIRM</name>
<dbReference type="SMART" id="SM00889">
    <property type="entry name" value="EFG_IV"/>
    <property type="match status" value="1"/>
</dbReference>
<evidence type="ECO:0000259" key="4">
    <source>
        <dbReference type="PROSITE" id="PS51722"/>
    </source>
</evidence>
<dbReference type="InterPro" id="IPR005225">
    <property type="entry name" value="Small_GTP-bd"/>
</dbReference>
<keyword evidence="1" id="KW-0547">Nucleotide-binding</keyword>
<proteinExistence type="predicted"/>
<dbReference type="PANTHER" id="PTHR43261">
    <property type="entry name" value="TRANSLATION ELONGATION FACTOR G-RELATED"/>
    <property type="match status" value="1"/>
</dbReference>
<dbReference type="InterPro" id="IPR005517">
    <property type="entry name" value="Transl_elong_EFG/EF2_IV"/>
</dbReference>
<sequence length="677" mass="75269">MENTPENKELSKTEKNQRCITVGVLAQVDAGKTTFSEQLLFHGGAIRSPGRVDRQDTVMDGNEIEKQRGITIFTDQAYFTYEGVRYDLLDTPGHVDFGPEAERALGAMDCGVLLLDASSAVSARAVTLFKLLRRWKKPVFFFLNKMDLEGASIAAAMESIRNRLTKDVIFLDSKHPFSFEGEAGEVLAERDEELLEQYLEGGIDPQKGRKVLSGLLANGELTAAMAGSALKGEGIEEFLHVLGQLVQTDYNPDAPFGAFAYKVRRTREQRLVYLKMLSGRLKPRDTVTFPREGGEPVQEKIHQIYQVMGSRLVPCAQARAGELVAVSGLQEAVCQTVLGQAEEKFEVPQMVPALEAQVLAADGTDHHHLFEILKILEDEEPQLQAESRKMADGTIQICVQVMGTIQLEVLKEMMSSRFGVSVEFAPPRVLYRETIAKPVMGYGHYEPLRHYAEACLLLEPGERGSGITFESRCHVDVLAANYQSLIRTHVFERVHRGILTGSPLTDVKVVLMDGRSHLKHTEGGDFRQAVYRAIRQGLEKADNVLLEPWYEVEVSAPAEAAGRIMAELSKRFAQLSPMEQYGDQAVIRGRGPVACLMDFPRELASMTRGEGTLSMGNAGYFPCHNPEEVIREIGYDKEGDPEYTSASVFCSHGAGFTVPWHEVERYIHSSLRIDPEE</sequence>
<dbReference type="SUPFAM" id="SSF52540">
    <property type="entry name" value="P-loop containing nucleoside triphosphate hydrolases"/>
    <property type="match status" value="1"/>
</dbReference>
<dbReference type="SUPFAM" id="SSF54211">
    <property type="entry name" value="Ribosomal protein S5 domain 2-like"/>
    <property type="match status" value="1"/>
</dbReference>
<dbReference type="InterPro" id="IPR020568">
    <property type="entry name" value="Ribosomal_Su5_D2-typ_SF"/>
</dbReference>
<dbReference type="Gene3D" id="3.40.50.300">
    <property type="entry name" value="P-loop containing nucleotide triphosphate hydrolases"/>
    <property type="match status" value="1"/>
</dbReference>
<dbReference type="InterPro" id="IPR027417">
    <property type="entry name" value="P-loop_NTPase"/>
</dbReference>
<dbReference type="PRINTS" id="PR01037">
    <property type="entry name" value="TCRTETOQM"/>
</dbReference>
<evidence type="ECO:0000313" key="6">
    <source>
        <dbReference type="Proteomes" id="UP000886804"/>
    </source>
</evidence>
<keyword evidence="3" id="KW-0342">GTP-binding</keyword>
<dbReference type="InterPro" id="IPR035647">
    <property type="entry name" value="EFG_III/V"/>
</dbReference>
<accession>A0A9D2RKZ4</accession>
<dbReference type="Pfam" id="PF00009">
    <property type="entry name" value="GTP_EFTU"/>
    <property type="match status" value="1"/>
</dbReference>
<dbReference type="PROSITE" id="PS51722">
    <property type="entry name" value="G_TR_2"/>
    <property type="match status" value="1"/>
</dbReference>
<dbReference type="Gene3D" id="3.30.70.240">
    <property type="match status" value="1"/>
</dbReference>
<dbReference type="AlphaFoldDB" id="A0A9D2RKZ4"/>
<dbReference type="InterPro" id="IPR000640">
    <property type="entry name" value="EFG_V-like"/>
</dbReference>
<evidence type="ECO:0000256" key="3">
    <source>
        <dbReference type="ARBA" id="ARBA00023134"/>
    </source>
</evidence>
<dbReference type="InterPro" id="IPR014721">
    <property type="entry name" value="Ribsml_uS5_D2-typ_fold_subgr"/>
</dbReference>
<protein>
    <submittedName>
        <fullName evidence="5">TetM/TetW/TetO/TetS family tetracycline resistance ribosomal protection protein</fullName>
    </submittedName>
</protein>
<gene>
    <name evidence="5" type="ORF">H9716_01160</name>
</gene>
<dbReference type="Gene3D" id="2.40.30.10">
    <property type="entry name" value="Translation factors"/>
    <property type="match status" value="1"/>
</dbReference>
<dbReference type="InterPro" id="IPR009000">
    <property type="entry name" value="Transl_B-barrel_sf"/>
</dbReference>
<dbReference type="Gene3D" id="3.30.230.10">
    <property type="match status" value="1"/>
</dbReference>
<reference evidence="5" key="2">
    <citation type="submission" date="2021-04" db="EMBL/GenBank/DDBJ databases">
        <authorList>
            <person name="Gilroy R."/>
        </authorList>
    </citation>
    <scope>NUCLEOTIDE SEQUENCE</scope>
    <source>
        <strain evidence="5">CHK188-4685</strain>
    </source>
</reference>
<dbReference type="InterPro" id="IPR000795">
    <property type="entry name" value="T_Tr_GTP-bd_dom"/>
</dbReference>
<dbReference type="GO" id="GO:0005525">
    <property type="term" value="F:GTP binding"/>
    <property type="evidence" value="ECO:0007669"/>
    <property type="project" value="UniProtKB-KW"/>
</dbReference>
<evidence type="ECO:0000313" key="5">
    <source>
        <dbReference type="EMBL" id="HJB06457.1"/>
    </source>
</evidence>
<dbReference type="Pfam" id="PF00679">
    <property type="entry name" value="EFG_C"/>
    <property type="match status" value="1"/>
</dbReference>
<dbReference type="GO" id="GO:0003924">
    <property type="term" value="F:GTPase activity"/>
    <property type="evidence" value="ECO:0007669"/>
    <property type="project" value="InterPro"/>
</dbReference>
<dbReference type="NCBIfam" id="TIGR00231">
    <property type="entry name" value="small_GTP"/>
    <property type="match status" value="1"/>
</dbReference>
<dbReference type="GO" id="GO:0006412">
    <property type="term" value="P:translation"/>
    <property type="evidence" value="ECO:0007669"/>
    <property type="project" value="UniProtKB-KW"/>
</dbReference>
<feature type="domain" description="Tr-type G" evidence="4">
    <location>
        <begin position="17"/>
        <end position="253"/>
    </location>
</feature>
<organism evidence="5 6">
    <name type="scientific">Candidatus Enterocloster faecavium</name>
    <dbReference type="NCBI Taxonomy" id="2838560"/>
    <lineage>
        <taxon>Bacteria</taxon>
        <taxon>Bacillati</taxon>
        <taxon>Bacillota</taxon>
        <taxon>Clostridia</taxon>
        <taxon>Lachnospirales</taxon>
        <taxon>Lachnospiraceae</taxon>
        <taxon>Enterocloster</taxon>
    </lineage>
</organism>
<dbReference type="InterPro" id="IPR041095">
    <property type="entry name" value="EFG_II"/>
</dbReference>
<evidence type="ECO:0000256" key="2">
    <source>
        <dbReference type="ARBA" id="ARBA00022917"/>
    </source>
</evidence>
<dbReference type="Pfam" id="PF14492">
    <property type="entry name" value="EFG_III"/>
    <property type="match status" value="1"/>
</dbReference>
<dbReference type="SUPFAM" id="SSF50447">
    <property type="entry name" value="Translation proteins"/>
    <property type="match status" value="1"/>
</dbReference>
<comment type="caution">
    <text evidence="5">The sequence shown here is derived from an EMBL/GenBank/DDBJ whole genome shotgun (WGS) entry which is preliminary data.</text>
</comment>
<keyword evidence="2" id="KW-0648">Protein biosynthesis</keyword>
<dbReference type="SMART" id="SM00838">
    <property type="entry name" value="EFG_C"/>
    <property type="match status" value="1"/>
</dbReference>
<dbReference type="Pfam" id="PF03764">
    <property type="entry name" value="EFG_IV"/>
    <property type="match status" value="1"/>
</dbReference>
<dbReference type="GO" id="GO:0032790">
    <property type="term" value="P:ribosome disassembly"/>
    <property type="evidence" value="ECO:0007669"/>
    <property type="project" value="TreeGrafter"/>
</dbReference>
<dbReference type="EMBL" id="DWYS01000013">
    <property type="protein sequence ID" value="HJB06457.1"/>
    <property type="molecule type" value="Genomic_DNA"/>
</dbReference>
<evidence type="ECO:0000256" key="1">
    <source>
        <dbReference type="ARBA" id="ARBA00022741"/>
    </source>
</evidence>
<reference evidence="5" key="1">
    <citation type="journal article" date="2021" name="PeerJ">
        <title>Extensive microbial diversity within the chicken gut microbiome revealed by metagenomics and culture.</title>
        <authorList>
            <person name="Gilroy R."/>
            <person name="Ravi A."/>
            <person name="Getino M."/>
            <person name="Pursley I."/>
            <person name="Horton D.L."/>
            <person name="Alikhan N.F."/>
            <person name="Baker D."/>
            <person name="Gharbi K."/>
            <person name="Hall N."/>
            <person name="Watson M."/>
            <person name="Adriaenssens E.M."/>
            <person name="Foster-Nyarko E."/>
            <person name="Jarju S."/>
            <person name="Secka A."/>
            <person name="Antonio M."/>
            <person name="Oren A."/>
            <person name="Chaudhuri R.R."/>
            <person name="La Ragione R."/>
            <person name="Hildebrand F."/>
            <person name="Pallen M.J."/>
        </authorList>
    </citation>
    <scope>NUCLEOTIDE SEQUENCE</scope>
    <source>
        <strain evidence="5">CHK188-4685</strain>
    </source>
</reference>
<dbReference type="PANTHER" id="PTHR43261:SF1">
    <property type="entry name" value="RIBOSOME-RELEASING FACTOR 2, MITOCHONDRIAL"/>
    <property type="match status" value="1"/>
</dbReference>
<dbReference type="SUPFAM" id="SSF54980">
    <property type="entry name" value="EF-G C-terminal domain-like"/>
    <property type="match status" value="2"/>
</dbReference>
<dbReference type="Proteomes" id="UP000886804">
    <property type="component" value="Unassembled WGS sequence"/>
</dbReference>
<dbReference type="PRINTS" id="PR00315">
    <property type="entry name" value="ELONGATNFCT"/>
</dbReference>